<dbReference type="OrthoDB" id="10261470at2759"/>
<dbReference type="Pfam" id="PF04053">
    <property type="entry name" value="B-prop_COPA_B_2nd"/>
    <property type="match status" value="1"/>
</dbReference>
<evidence type="ECO:0000256" key="1">
    <source>
        <dbReference type="ARBA" id="ARBA00004347"/>
    </source>
</evidence>
<dbReference type="GO" id="GO:0000139">
    <property type="term" value="C:Golgi membrane"/>
    <property type="evidence" value="ECO:0007669"/>
    <property type="project" value="UniProtKB-SubCell"/>
</dbReference>
<keyword evidence="3 13" id="KW-0813">Transport</keyword>
<keyword evidence="5 14" id="KW-0853">WD repeat</keyword>
<dbReference type="PROSITE" id="PS50082">
    <property type="entry name" value="WD_REPEATS_2"/>
    <property type="match status" value="5"/>
</dbReference>
<comment type="subcellular location">
    <subcellularLocation>
        <location evidence="1 13">Cytoplasmic vesicle</location>
        <location evidence="1 13">COPI-coated vesicle membrane</location>
        <topology evidence="1 13">Peripheral membrane protein</topology>
        <orientation evidence="1 13">Cytoplasmic side</orientation>
    </subcellularLocation>
    <subcellularLocation>
        <location evidence="13">Golgi apparatus membrane</location>
        <topology evidence="13">Peripheral membrane protein</topology>
        <orientation evidence="13">Cytoplasmic side</orientation>
    </subcellularLocation>
    <text evidence="13">The coatomer is cytoplasmic or polymerized on the cytoplasmic side of the Golgi, as well as on the vesicles/buds originating from it.</text>
</comment>
<dbReference type="GO" id="GO:0006891">
    <property type="term" value="P:intra-Golgi vesicle-mediated transport"/>
    <property type="evidence" value="ECO:0007669"/>
    <property type="project" value="TreeGrafter"/>
</dbReference>
<keyword evidence="6" id="KW-0677">Repeat</keyword>
<evidence type="ECO:0000256" key="7">
    <source>
        <dbReference type="ARBA" id="ARBA00022892"/>
    </source>
</evidence>
<dbReference type="InterPro" id="IPR019775">
    <property type="entry name" value="WD40_repeat_CS"/>
</dbReference>
<evidence type="ECO:0000256" key="10">
    <source>
        <dbReference type="ARBA" id="ARBA00023136"/>
    </source>
</evidence>
<dbReference type="InParanoid" id="G4THC6"/>
<dbReference type="FunFam" id="2.130.10.10:FF:000016">
    <property type="entry name" value="Coatomer alpha subunit, putative"/>
    <property type="match status" value="1"/>
</dbReference>
<dbReference type="SMART" id="SM00320">
    <property type="entry name" value="WD40"/>
    <property type="match status" value="6"/>
</dbReference>
<evidence type="ECO:0000256" key="11">
    <source>
        <dbReference type="ARBA" id="ARBA00023329"/>
    </source>
</evidence>
<proteinExistence type="inferred from homology"/>
<dbReference type="PROSITE" id="PS50294">
    <property type="entry name" value="WD_REPEATS_REGION"/>
    <property type="match status" value="4"/>
</dbReference>
<dbReference type="Proteomes" id="UP000007148">
    <property type="component" value="Unassembled WGS sequence"/>
</dbReference>
<evidence type="ECO:0000256" key="2">
    <source>
        <dbReference type="ARBA" id="ARBA00010844"/>
    </source>
</evidence>
<reference evidence="17 18" key="1">
    <citation type="journal article" date="2011" name="PLoS Pathog.">
        <title>Endophytic Life Strategies Decoded by Genome and Transcriptome Analyses of the Mutualistic Root Symbiont Piriformospora indica.</title>
        <authorList>
            <person name="Zuccaro A."/>
            <person name="Lahrmann U."/>
            <person name="Guldener U."/>
            <person name="Langen G."/>
            <person name="Pfiffi S."/>
            <person name="Biedenkopf D."/>
            <person name="Wong P."/>
            <person name="Samans B."/>
            <person name="Grimm C."/>
            <person name="Basiewicz M."/>
            <person name="Murat C."/>
            <person name="Martin F."/>
            <person name="Kogel K.H."/>
        </authorList>
    </citation>
    <scope>NUCLEOTIDE SEQUENCE [LARGE SCALE GENOMIC DNA]</scope>
    <source>
        <strain evidence="17 18">DSM 11827</strain>
    </source>
</reference>
<dbReference type="InterPro" id="IPR050844">
    <property type="entry name" value="Coatomer_complex_subunit"/>
</dbReference>
<keyword evidence="10 13" id="KW-0472">Membrane</keyword>
<name>G4THC6_SERID</name>
<dbReference type="FunFam" id="1.25.40.470:FF:000001">
    <property type="entry name" value="Coatomer subunit beta"/>
    <property type="match status" value="1"/>
</dbReference>
<keyword evidence="18" id="KW-1185">Reference proteome</keyword>
<dbReference type="STRING" id="1109443.G4THC6"/>
<feature type="repeat" description="WD" evidence="14">
    <location>
        <begin position="9"/>
        <end position="50"/>
    </location>
</feature>
<feature type="repeat" description="WD" evidence="14">
    <location>
        <begin position="93"/>
        <end position="125"/>
    </location>
</feature>
<dbReference type="HOGENOM" id="CLU_005507_1_0_1"/>
<keyword evidence="9 13" id="KW-0333">Golgi apparatus</keyword>
<dbReference type="InterPro" id="IPR015943">
    <property type="entry name" value="WD40/YVTN_repeat-like_dom_sf"/>
</dbReference>
<dbReference type="GO" id="GO:0006890">
    <property type="term" value="P:retrograde vesicle-mediated transport, Golgi to endoplasmic reticulum"/>
    <property type="evidence" value="ECO:0007669"/>
    <property type="project" value="TreeGrafter"/>
</dbReference>
<evidence type="ECO:0000256" key="13">
    <source>
        <dbReference type="PIRNR" id="PIRNR005567"/>
    </source>
</evidence>
<dbReference type="Pfam" id="PF00400">
    <property type="entry name" value="WD40"/>
    <property type="match status" value="6"/>
</dbReference>
<dbReference type="InterPro" id="IPR036322">
    <property type="entry name" value="WD40_repeat_dom_sf"/>
</dbReference>
<gene>
    <name evidence="17" type="ORF">PIIN_04646</name>
</gene>
<evidence type="ECO:0000256" key="14">
    <source>
        <dbReference type="PROSITE-ProRule" id="PRU00221"/>
    </source>
</evidence>
<evidence type="ECO:0000313" key="17">
    <source>
        <dbReference type="EMBL" id="CCA70712.1"/>
    </source>
</evidence>
<dbReference type="FunCoup" id="G4THC6">
    <property type="interactions" value="628"/>
</dbReference>
<evidence type="ECO:0000259" key="16">
    <source>
        <dbReference type="Pfam" id="PF23953"/>
    </source>
</evidence>
<dbReference type="OMA" id="YVDYYPQ"/>
<keyword evidence="11 13" id="KW-0968">Cytoplasmic vesicle</keyword>
<evidence type="ECO:0000256" key="9">
    <source>
        <dbReference type="ARBA" id="ARBA00023034"/>
    </source>
</evidence>
<evidence type="ECO:0000256" key="4">
    <source>
        <dbReference type="ARBA" id="ARBA00022490"/>
    </source>
</evidence>
<dbReference type="InterPro" id="IPR016453">
    <property type="entry name" value="COPB2"/>
</dbReference>
<keyword evidence="7 13" id="KW-0931">ER-Golgi transport</keyword>
<evidence type="ECO:0000313" key="18">
    <source>
        <dbReference type="Proteomes" id="UP000007148"/>
    </source>
</evidence>
<dbReference type="PROSITE" id="PS00678">
    <property type="entry name" value="WD_REPEATS_1"/>
    <property type="match status" value="1"/>
</dbReference>
<dbReference type="eggNOG" id="KOG0276">
    <property type="taxonomic scope" value="Eukaryota"/>
</dbReference>
<dbReference type="PANTHER" id="PTHR19876">
    <property type="entry name" value="COATOMER"/>
    <property type="match status" value="1"/>
</dbReference>
<feature type="domain" description="COPA/B TPR" evidence="16">
    <location>
        <begin position="606"/>
        <end position="783"/>
    </location>
</feature>
<dbReference type="EMBL" id="CAFZ01000092">
    <property type="protein sequence ID" value="CCA70712.1"/>
    <property type="molecule type" value="Genomic_DNA"/>
</dbReference>
<evidence type="ECO:0000256" key="12">
    <source>
        <dbReference type="ARBA" id="ARBA00025536"/>
    </source>
</evidence>
<feature type="repeat" description="WD" evidence="14">
    <location>
        <begin position="224"/>
        <end position="266"/>
    </location>
</feature>
<comment type="subunit">
    <text evidence="13">Oligomeric complex that consists of at least the alpha, beta, beta', gamma, delta, epsilon and zeta subunits.</text>
</comment>
<dbReference type="InterPro" id="IPR056176">
    <property type="entry name" value="TPR_COPA_B"/>
</dbReference>
<evidence type="ECO:0000256" key="3">
    <source>
        <dbReference type="ARBA" id="ARBA00022448"/>
    </source>
</evidence>
<dbReference type="Gene3D" id="1.25.40.470">
    <property type="match status" value="1"/>
</dbReference>
<evidence type="ECO:0000256" key="5">
    <source>
        <dbReference type="ARBA" id="ARBA00022574"/>
    </source>
</evidence>
<dbReference type="InterPro" id="IPR001680">
    <property type="entry name" value="WD40_rpt"/>
</dbReference>
<dbReference type="Gene3D" id="2.130.10.10">
    <property type="entry name" value="YVTN repeat-like/Quinoprotein amine dehydrogenase"/>
    <property type="match status" value="1"/>
</dbReference>
<dbReference type="GO" id="GO:0030126">
    <property type="term" value="C:COPI vesicle coat"/>
    <property type="evidence" value="ECO:0007669"/>
    <property type="project" value="TreeGrafter"/>
</dbReference>
<protein>
    <recommendedName>
        <fullName evidence="13">Coatomer subunit beta'</fullName>
    </recommendedName>
</protein>
<dbReference type="SUPFAM" id="SSF50978">
    <property type="entry name" value="WD40 repeat-like"/>
    <property type="match status" value="2"/>
</dbReference>
<dbReference type="PRINTS" id="PR00320">
    <property type="entry name" value="GPROTEINBRPT"/>
</dbReference>
<keyword evidence="4 13" id="KW-0963">Cytoplasm</keyword>
<dbReference type="GO" id="GO:0006888">
    <property type="term" value="P:endoplasmic reticulum to Golgi vesicle-mediated transport"/>
    <property type="evidence" value="ECO:0007669"/>
    <property type="project" value="TreeGrafter"/>
</dbReference>
<evidence type="ECO:0000256" key="8">
    <source>
        <dbReference type="ARBA" id="ARBA00022927"/>
    </source>
</evidence>
<comment type="similarity">
    <text evidence="2 13">Belongs to the WD repeat COPB2 family.</text>
</comment>
<feature type="repeat" description="WD" evidence="14">
    <location>
        <begin position="180"/>
        <end position="223"/>
    </location>
</feature>
<dbReference type="GO" id="GO:0005198">
    <property type="term" value="F:structural molecule activity"/>
    <property type="evidence" value="ECO:0007669"/>
    <property type="project" value="UniProtKB-UniRule"/>
</dbReference>
<dbReference type="InterPro" id="IPR020472">
    <property type="entry name" value="WD40_PAC1"/>
</dbReference>
<sequence>MLLEVNKKLQARSERVKSVDFHPTEPWVLAGLYDGSVNIYNHHTGAVVKTFEVAQVPVRCCRFIARKNWFVTGSDDFHLRVWNYNTHEKVIAFEAHPDYIRCLAVHPTLPLVFTGSDDMTIKSWDWEKGWRNSVTFQGHTHYIMNIAINPKDPQTFATACLDRTVKVWNLATPHANFTLEAHERGGVNYVEYHPDPHKPYIITTGDDRTIRVWDLLSKSCIQTLEGHTANVSWAVYLTTGVPLIVSGSEDGMVKLWNAGTYRLENTLNYGMERVWSVGLNNAKGAAGGNEIAIGYDHGLVVLKLGKDEPSYSLDSSGKLIYVKGSEVQTANLGNLLEDGAIEKLPDGARVPVTLKELGSTEVFPTSIQHSPNGRFVTVVGDGEYIIYTALAWRNKAFGQGNSFAWAEDSNTYAVLEGKLKVRLWKNFKEKKESLKGAGGWTVESLHGGPLLGARGNGFVVFWDWESGEIVRRVEVESKNIYWSTSGTLVAITSDDSFYILRFDRAAYQAALDSGVPIGDEGCEEAFEVVVEISENVKTAKWIGDCFVYTNSANRLNYLLGTQTSTVTQFETPLYLLGYIPSHNKVYLVDREMAVYAYSLSLAVVEYQTAILRRDLTAAAELLANVPEGEKNKVARFLEAQDLKHLALQVTNDPEHKFELAIALDELDMALTLAEQTPAPENEVKWKMVGDTALSRWRFGLARECYRRANDIGARFLIESALSDRTGLREVAKDAAGKGQNNLAFAALWQLGDPKAATDRKAEAALMARTYAPSRIPSALQSWRVDLESKGQSKAANLLADPSRGQDAEMFEEGWENALQREQQIYGRDTNGIDVEPVLE</sequence>
<evidence type="ECO:0000259" key="15">
    <source>
        <dbReference type="Pfam" id="PF04053"/>
    </source>
</evidence>
<comment type="caution">
    <text evidence="17">The sequence shown here is derived from an EMBL/GenBank/DDBJ whole genome shotgun (WGS) entry which is preliminary data.</text>
</comment>
<dbReference type="PIRSF" id="PIRSF005567">
    <property type="entry name" value="Coatomer_beta'_subunit"/>
    <property type="match status" value="1"/>
</dbReference>
<accession>G4THC6</accession>
<organism evidence="17 18">
    <name type="scientific">Serendipita indica (strain DSM 11827)</name>
    <name type="common">Root endophyte fungus</name>
    <name type="synonym">Piriformospora indica</name>
    <dbReference type="NCBI Taxonomy" id="1109443"/>
    <lineage>
        <taxon>Eukaryota</taxon>
        <taxon>Fungi</taxon>
        <taxon>Dikarya</taxon>
        <taxon>Basidiomycota</taxon>
        <taxon>Agaricomycotina</taxon>
        <taxon>Agaricomycetes</taxon>
        <taxon>Sebacinales</taxon>
        <taxon>Serendipitaceae</taxon>
        <taxon>Serendipita</taxon>
    </lineage>
</organism>
<dbReference type="GO" id="GO:0006886">
    <property type="term" value="P:intracellular protein transport"/>
    <property type="evidence" value="ECO:0007669"/>
    <property type="project" value="UniProtKB-UniRule"/>
</dbReference>
<feature type="repeat" description="WD" evidence="14">
    <location>
        <begin position="136"/>
        <end position="178"/>
    </location>
</feature>
<keyword evidence="8 13" id="KW-0653">Protein transport</keyword>
<dbReference type="CDD" id="cd00200">
    <property type="entry name" value="WD40"/>
    <property type="match status" value="1"/>
</dbReference>
<evidence type="ECO:0000256" key="6">
    <source>
        <dbReference type="ARBA" id="ARBA00022737"/>
    </source>
</evidence>
<dbReference type="CDD" id="cd22947">
    <property type="entry name" value="Coatomer_WDAD_beta-like"/>
    <property type="match status" value="1"/>
</dbReference>
<comment type="function">
    <text evidence="12 13">The coatomer is a cytosolic protein complex that binds to dilysine motifs and reversibly associates with Golgi non-clathrin-coated vesicles, which further mediate biosynthetic protein transport from the ER, via the Golgi up to the trans Golgi network. Coatomer complex is required for budding from Golgi membranes, and is essential for the retrograde Golgi-to-ER transport of dilysine-tagged proteins.</text>
</comment>
<dbReference type="AlphaFoldDB" id="G4THC6"/>
<feature type="domain" description="COPA/B second beta-propeller" evidence="15">
    <location>
        <begin position="326"/>
        <end position="589"/>
    </location>
</feature>
<dbReference type="Pfam" id="PF23953">
    <property type="entry name" value="TPR_COPA_B"/>
    <property type="match status" value="1"/>
</dbReference>
<dbReference type="InterPro" id="IPR006692">
    <property type="entry name" value="Beta-prop_COPA/B_2nd"/>
</dbReference>
<dbReference type="PANTHER" id="PTHR19876:SF2">
    <property type="entry name" value="COATOMER SUBUNIT BETA"/>
    <property type="match status" value="1"/>
</dbReference>